<dbReference type="InterPro" id="IPR011013">
    <property type="entry name" value="Gal_mutarotase_sf_dom"/>
</dbReference>
<dbReference type="InterPro" id="IPR037481">
    <property type="entry name" value="LacX"/>
</dbReference>
<dbReference type="Pfam" id="PF01263">
    <property type="entry name" value="Aldose_epim"/>
    <property type="match status" value="1"/>
</dbReference>
<dbReference type="InterPro" id="IPR014718">
    <property type="entry name" value="GH-type_carb-bd"/>
</dbReference>
<dbReference type="RefSeq" id="WP_353318268.1">
    <property type="nucleotide sequence ID" value="NZ_BAABVV010000037.1"/>
</dbReference>
<dbReference type="CDD" id="cd09024">
    <property type="entry name" value="Aldose_epim_lacX"/>
    <property type="match status" value="1"/>
</dbReference>
<evidence type="ECO:0000313" key="1">
    <source>
        <dbReference type="EMBL" id="GAA6114683.1"/>
    </source>
</evidence>
<dbReference type="EMBL" id="BAABVV010000037">
    <property type="protein sequence ID" value="GAA6114683.1"/>
    <property type="molecule type" value="Genomic_DNA"/>
</dbReference>
<sequence length="289" mass="33275">MIKTISNDYLTVNINTLGAEVTRVLSNEGVDYIWNGDEKYWKRHAPILFPIVGRLINDEYTYKGKTYHMGQHGFARDMEFNVVDEKTSSITFELKANSETKELYPFDFRLEVNYELVDHKLKTNLHVFNEGQEEMLFSIGAHPAFNVPLNGAGNYNDYKVELANKKSYDEIFFKAPYADFDSIKSINLTEPVYLSHEMFYDDAKVLKINDSEITSMLSSDKTEHGVSMTAYNTEYGGIWSSKDAPFVCLEPWWGITDSINSDGKLENKVGINRIDKKTDFEAKFDLLFF</sequence>
<keyword evidence="2" id="KW-1185">Reference proteome</keyword>
<comment type="caution">
    <text evidence="1">The sequence shown here is derived from an EMBL/GenBank/DDBJ whole genome shotgun (WGS) entry which is preliminary data.</text>
</comment>
<protein>
    <submittedName>
        <fullName evidence="1">Aldose 1-epimerase family protein</fullName>
    </submittedName>
</protein>
<dbReference type="InterPro" id="IPR008183">
    <property type="entry name" value="Aldose_1/G6P_1-epimerase"/>
</dbReference>
<accession>A0ABP9ZIQ0</accession>
<proteinExistence type="predicted"/>
<dbReference type="PANTHER" id="PTHR11122:SF13">
    <property type="entry name" value="GLUCOSE-6-PHOSPHATE 1-EPIMERASE"/>
    <property type="match status" value="1"/>
</dbReference>
<name>A0ABP9ZIQ0_9LACO</name>
<evidence type="ECO:0000313" key="2">
    <source>
        <dbReference type="Proteomes" id="UP001438112"/>
    </source>
</evidence>
<dbReference type="PANTHER" id="PTHR11122">
    <property type="entry name" value="APOSPORY-ASSOCIATED PROTEIN C-RELATED"/>
    <property type="match status" value="1"/>
</dbReference>
<dbReference type="SUPFAM" id="SSF74650">
    <property type="entry name" value="Galactose mutarotase-like"/>
    <property type="match status" value="1"/>
</dbReference>
<dbReference type="Proteomes" id="UP001438112">
    <property type="component" value="Unassembled WGS sequence"/>
</dbReference>
<dbReference type="Gene3D" id="2.70.98.10">
    <property type="match status" value="1"/>
</dbReference>
<organism evidence="1 2">
    <name type="scientific">Apilactobacillus apinorum</name>
    <dbReference type="NCBI Taxonomy" id="1218495"/>
    <lineage>
        <taxon>Bacteria</taxon>
        <taxon>Bacillati</taxon>
        <taxon>Bacillota</taxon>
        <taxon>Bacilli</taxon>
        <taxon>Lactobacillales</taxon>
        <taxon>Lactobacillaceae</taxon>
        <taxon>Apilactobacillus</taxon>
    </lineage>
</organism>
<gene>
    <name evidence="1" type="ORF">AP20H10_10460</name>
</gene>
<reference evidence="1 2" key="1">
    <citation type="submission" date="2024-03" db="EMBL/GenBank/DDBJ databases">
        <title>Inconsistent identification of Apilactobacillus kunkeei-related strains obtained by well-developed overall genome related indices.</title>
        <authorList>
            <person name="Maeno S."/>
            <person name="Endo A."/>
        </authorList>
    </citation>
    <scope>NUCLEOTIDE SEQUENCE [LARGE SCALE GENOMIC DNA]</scope>
    <source>
        <strain evidence="1 2">20H-10</strain>
    </source>
</reference>